<dbReference type="GO" id="GO:0006357">
    <property type="term" value="P:regulation of transcription by RNA polymerase II"/>
    <property type="evidence" value="ECO:0007669"/>
    <property type="project" value="TreeGrafter"/>
</dbReference>
<sequence>MVASLLSGGAKPILVIDPTAKNPVGCTVIDLASKNGYDGLAAYLAKKALVSHFEDVTLAGNVRGSLQTTTTDTTNPGNFTEEEIYLKDTLAAYRTTADAAARIHVAFREQSFKMHTKAVQSSNQEIEARQIIAAMKIQHAFRNYEMRKMISTAARIQCRFRTWKIRKDFINMCRQAIKIQSAVRNSLVRRQYRMIVWSVGVLEKAIIRWRLKRKGFRGLQFQTDAAVEDQNQESVEGFFQTNRKQAEERVERSDVRVQAMFRTKQAQEEYRRMKIEHNKAKLEYEGLRHIND</sequence>
<dbReference type="Gene3D" id="1.20.5.190">
    <property type="match status" value="1"/>
</dbReference>
<dbReference type="SMART" id="SM00015">
    <property type="entry name" value="IQ"/>
    <property type="match status" value="3"/>
</dbReference>
<keyword evidence="3" id="KW-1185">Reference proteome</keyword>
<evidence type="ECO:0000313" key="3">
    <source>
        <dbReference type="Proteomes" id="UP000594638"/>
    </source>
</evidence>
<comment type="caution">
    <text evidence="2">The sequence shown here is derived from an EMBL/GenBank/DDBJ whole genome shotgun (WGS) entry which is preliminary data.</text>
</comment>
<dbReference type="EMBL" id="CACTIH010000022">
    <property type="protein sequence ID" value="CAA2935147.1"/>
    <property type="molecule type" value="Genomic_DNA"/>
</dbReference>
<gene>
    <name evidence="2" type="ORF">OLEA9_A055988</name>
</gene>
<organism evidence="2 3">
    <name type="scientific">Olea europaea subsp. europaea</name>
    <dbReference type="NCBI Taxonomy" id="158383"/>
    <lineage>
        <taxon>Eukaryota</taxon>
        <taxon>Viridiplantae</taxon>
        <taxon>Streptophyta</taxon>
        <taxon>Embryophyta</taxon>
        <taxon>Tracheophyta</taxon>
        <taxon>Spermatophyta</taxon>
        <taxon>Magnoliopsida</taxon>
        <taxon>eudicotyledons</taxon>
        <taxon>Gunneridae</taxon>
        <taxon>Pentapetalae</taxon>
        <taxon>asterids</taxon>
        <taxon>lamiids</taxon>
        <taxon>Lamiales</taxon>
        <taxon>Oleaceae</taxon>
        <taxon>Oleeae</taxon>
        <taxon>Olea</taxon>
    </lineage>
</organism>
<dbReference type="AlphaFoldDB" id="A0A8S0PAU7"/>
<dbReference type="GO" id="GO:0003690">
    <property type="term" value="F:double-stranded DNA binding"/>
    <property type="evidence" value="ECO:0007669"/>
    <property type="project" value="TreeGrafter"/>
</dbReference>
<dbReference type="Proteomes" id="UP000594638">
    <property type="component" value="Unassembled WGS sequence"/>
</dbReference>
<name>A0A8S0PAU7_OLEEU</name>
<dbReference type="Pfam" id="PF00612">
    <property type="entry name" value="IQ"/>
    <property type="match status" value="2"/>
</dbReference>
<dbReference type="PANTHER" id="PTHR23335">
    <property type="entry name" value="CALMODULIN-BINDING TRANSCRIPTION ACTIVATOR CAMTA"/>
    <property type="match status" value="1"/>
</dbReference>
<dbReference type="OrthoDB" id="407555at2759"/>
<dbReference type="PANTHER" id="PTHR23335:SF3">
    <property type="entry name" value="CALMODULIN-BINDING TRANSCRIPTION ACTIVATOR 5"/>
    <property type="match status" value="1"/>
</dbReference>
<proteinExistence type="predicted"/>
<reference evidence="2 3" key="1">
    <citation type="submission" date="2019-12" db="EMBL/GenBank/DDBJ databases">
        <authorList>
            <person name="Alioto T."/>
            <person name="Alioto T."/>
            <person name="Gomez Garrido J."/>
        </authorList>
    </citation>
    <scope>NUCLEOTIDE SEQUENCE [LARGE SCALE GENOMIC DNA]</scope>
</reference>
<dbReference type="GO" id="GO:0005634">
    <property type="term" value="C:nucleus"/>
    <property type="evidence" value="ECO:0007669"/>
    <property type="project" value="TreeGrafter"/>
</dbReference>
<protein>
    <submittedName>
        <fullName evidence="2">Calmodulin-binding transcription activator 5 isoform X3</fullName>
    </submittedName>
</protein>
<dbReference type="InterPro" id="IPR000048">
    <property type="entry name" value="IQ_motif_EF-hand-BS"/>
</dbReference>
<evidence type="ECO:0000313" key="2">
    <source>
        <dbReference type="EMBL" id="CAA2935147.1"/>
    </source>
</evidence>
<keyword evidence="1" id="KW-0112">Calmodulin-binding</keyword>
<dbReference type="Gramene" id="OE9A055988T1">
    <property type="protein sequence ID" value="OE9A055988C1"/>
    <property type="gene ID" value="OE9A055988"/>
</dbReference>
<dbReference type="GO" id="GO:0003712">
    <property type="term" value="F:transcription coregulator activity"/>
    <property type="evidence" value="ECO:0007669"/>
    <property type="project" value="TreeGrafter"/>
</dbReference>
<accession>A0A8S0PAU7</accession>
<evidence type="ECO:0000256" key="1">
    <source>
        <dbReference type="ARBA" id="ARBA00022860"/>
    </source>
</evidence>
<dbReference type="PROSITE" id="PS50096">
    <property type="entry name" value="IQ"/>
    <property type="match status" value="3"/>
</dbReference>
<dbReference type="GO" id="GO:0005516">
    <property type="term" value="F:calmodulin binding"/>
    <property type="evidence" value="ECO:0007669"/>
    <property type="project" value="UniProtKB-KW"/>
</dbReference>